<comment type="caution">
    <text evidence="9">The sequence shown here is derived from an EMBL/GenBank/DDBJ whole genome shotgun (WGS) entry which is preliminary data.</text>
</comment>
<keyword evidence="7" id="KW-0175">Coiled coil</keyword>
<dbReference type="Pfam" id="PF00170">
    <property type="entry name" value="bZIP_1"/>
    <property type="match status" value="1"/>
</dbReference>
<gene>
    <name evidence="9" type="ORF">GPM918_LOCUS17261</name>
    <name evidence="10" type="ORF">SRO942_LOCUS17260</name>
</gene>
<reference evidence="9" key="1">
    <citation type="submission" date="2021-02" db="EMBL/GenBank/DDBJ databases">
        <authorList>
            <person name="Nowell W R."/>
        </authorList>
    </citation>
    <scope>NUCLEOTIDE SEQUENCE</scope>
</reference>
<organism evidence="9 11">
    <name type="scientific">Didymodactylos carnosus</name>
    <dbReference type="NCBI Taxonomy" id="1234261"/>
    <lineage>
        <taxon>Eukaryota</taxon>
        <taxon>Metazoa</taxon>
        <taxon>Spiralia</taxon>
        <taxon>Gnathifera</taxon>
        <taxon>Rotifera</taxon>
        <taxon>Eurotatoria</taxon>
        <taxon>Bdelloidea</taxon>
        <taxon>Philodinida</taxon>
        <taxon>Philodinidae</taxon>
        <taxon>Didymodactylos</taxon>
    </lineage>
</organism>
<dbReference type="SUPFAM" id="SSF57959">
    <property type="entry name" value="Leucine zipper domain"/>
    <property type="match status" value="1"/>
</dbReference>
<evidence type="ECO:0000256" key="2">
    <source>
        <dbReference type="ARBA" id="ARBA00007163"/>
    </source>
</evidence>
<dbReference type="PANTHER" id="PTHR13044:SF14">
    <property type="entry name" value="CRYPTOCEPHAL, ISOFORM A"/>
    <property type="match status" value="1"/>
</dbReference>
<keyword evidence="6" id="KW-0539">Nucleus</keyword>
<dbReference type="Proteomes" id="UP000663829">
    <property type="component" value="Unassembled WGS sequence"/>
</dbReference>
<dbReference type="InterPro" id="IPR004827">
    <property type="entry name" value="bZIP"/>
</dbReference>
<evidence type="ECO:0000256" key="5">
    <source>
        <dbReference type="ARBA" id="ARBA00023163"/>
    </source>
</evidence>
<dbReference type="InterPro" id="IPR046347">
    <property type="entry name" value="bZIP_sf"/>
</dbReference>
<dbReference type="EMBL" id="CAJNOQ010004703">
    <property type="protein sequence ID" value="CAF1070736.1"/>
    <property type="molecule type" value="Genomic_DNA"/>
</dbReference>
<evidence type="ECO:0000256" key="4">
    <source>
        <dbReference type="ARBA" id="ARBA00023125"/>
    </source>
</evidence>
<evidence type="ECO:0000313" key="11">
    <source>
        <dbReference type="Proteomes" id="UP000663829"/>
    </source>
</evidence>
<keyword evidence="5" id="KW-0804">Transcription</keyword>
<dbReference type="GO" id="GO:0005634">
    <property type="term" value="C:nucleus"/>
    <property type="evidence" value="ECO:0007669"/>
    <property type="project" value="UniProtKB-SubCell"/>
</dbReference>
<dbReference type="PROSITE" id="PS50217">
    <property type="entry name" value="BZIP"/>
    <property type="match status" value="1"/>
</dbReference>
<keyword evidence="4" id="KW-0238">DNA-binding</keyword>
<evidence type="ECO:0000313" key="10">
    <source>
        <dbReference type="EMBL" id="CAF3837856.1"/>
    </source>
</evidence>
<dbReference type="AlphaFoldDB" id="A0A814LWV8"/>
<protein>
    <recommendedName>
        <fullName evidence="8">BZIP domain-containing protein</fullName>
    </recommendedName>
</protein>
<name>A0A814LWV8_9BILA</name>
<dbReference type="PROSITE" id="PS00036">
    <property type="entry name" value="BZIP_BASIC"/>
    <property type="match status" value="1"/>
</dbReference>
<proteinExistence type="inferred from homology"/>
<dbReference type="OrthoDB" id="5847285at2759"/>
<evidence type="ECO:0000259" key="8">
    <source>
        <dbReference type="PROSITE" id="PS50217"/>
    </source>
</evidence>
<dbReference type="GO" id="GO:0001228">
    <property type="term" value="F:DNA-binding transcription activator activity, RNA polymerase II-specific"/>
    <property type="evidence" value="ECO:0007669"/>
    <property type="project" value="TreeGrafter"/>
</dbReference>
<dbReference type="EMBL" id="CAJOBC010004703">
    <property type="protein sequence ID" value="CAF3837856.1"/>
    <property type="molecule type" value="Genomic_DNA"/>
</dbReference>
<evidence type="ECO:0000256" key="3">
    <source>
        <dbReference type="ARBA" id="ARBA00023015"/>
    </source>
</evidence>
<comment type="subcellular location">
    <subcellularLocation>
        <location evidence="1">Nucleus</location>
    </subcellularLocation>
</comment>
<dbReference type="CDD" id="cd14692">
    <property type="entry name" value="bZIP_ATF4"/>
    <property type="match status" value="1"/>
</dbReference>
<evidence type="ECO:0000313" key="9">
    <source>
        <dbReference type="EMBL" id="CAF1070736.1"/>
    </source>
</evidence>
<evidence type="ECO:0000256" key="1">
    <source>
        <dbReference type="ARBA" id="ARBA00004123"/>
    </source>
</evidence>
<feature type="domain" description="BZIP" evidence="8">
    <location>
        <begin position="229"/>
        <end position="292"/>
    </location>
</feature>
<dbReference type="Gene3D" id="1.20.5.170">
    <property type="match status" value="1"/>
</dbReference>
<keyword evidence="3" id="KW-0805">Transcription regulation</keyword>
<keyword evidence="11" id="KW-1185">Reference proteome</keyword>
<accession>A0A814LWV8</accession>
<dbReference type="Proteomes" id="UP000681722">
    <property type="component" value="Unassembled WGS sequence"/>
</dbReference>
<dbReference type="GO" id="GO:0000977">
    <property type="term" value="F:RNA polymerase II transcription regulatory region sequence-specific DNA binding"/>
    <property type="evidence" value="ECO:0007669"/>
    <property type="project" value="TreeGrafter"/>
</dbReference>
<sequence length="305" mass="34939">MRCPAALYDFLSKWDLWISRLYFSLTQLEYDQILQMNSTELSHFLLTPQIGVKNGLNPLSDEFILYDDDDIPNSKQTQQHYGLLNDSQLFPNADLNYDHEEKSINIDVGDILNGIDLGWELQKLIHGSSCSIAPATDLPLSLQSIKEEESSCSTAMLDEWIPDDICVGQECIIGIPSPTTAQYDTDNTTSVSSASPSIISDIRTSTDSFTNDSILPIKKRRHRRGLTQPEKKQRKKLQNKTAAEKYRLRKKLEKQTIQDIKSQLINNNKELQLEVDNLEHRIIQLKHLFYDIFPIKEEQQNNGNL</sequence>
<evidence type="ECO:0000256" key="6">
    <source>
        <dbReference type="ARBA" id="ARBA00023242"/>
    </source>
</evidence>
<comment type="similarity">
    <text evidence="2">Belongs to the bZIP family.</text>
</comment>
<evidence type="ECO:0000256" key="7">
    <source>
        <dbReference type="SAM" id="Coils"/>
    </source>
</evidence>
<dbReference type="SMART" id="SM00338">
    <property type="entry name" value="BRLZ"/>
    <property type="match status" value="1"/>
</dbReference>
<feature type="coiled-coil region" evidence="7">
    <location>
        <begin position="254"/>
        <end position="288"/>
    </location>
</feature>
<dbReference type="PANTHER" id="PTHR13044">
    <property type="entry name" value="ACTIVATING TRANSCRIPTION FACTOR ATF 4/5"/>
    <property type="match status" value="1"/>
</dbReference>